<sequence>MPALGWGFAGVLGTVAGLLIAPVTYLEPGMMMSVLLYAFAAAMLGGLNSPAGAVAGGLLFGVL</sequence>
<dbReference type="Proteomes" id="UP000603352">
    <property type="component" value="Unassembled WGS sequence"/>
</dbReference>
<evidence type="ECO:0008006" key="4">
    <source>
        <dbReference type="Google" id="ProtNLM"/>
    </source>
</evidence>
<organism evidence="2 3">
    <name type="scientific">Tistrella bauzanensis</name>
    <dbReference type="NCBI Taxonomy" id="657419"/>
    <lineage>
        <taxon>Bacteria</taxon>
        <taxon>Pseudomonadati</taxon>
        <taxon>Pseudomonadota</taxon>
        <taxon>Alphaproteobacteria</taxon>
        <taxon>Geminicoccales</taxon>
        <taxon>Geminicoccaceae</taxon>
        <taxon>Tistrella</taxon>
    </lineage>
</organism>
<reference evidence="3" key="1">
    <citation type="journal article" date="2019" name="Int. J. Syst. Evol. Microbiol.">
        <title>The Global Catalogue of Microorganisms (GCM) 10K type strain sequencing project: providing services to taxonomists for standard genome sequencing and annotation.</title>
        <authorList>
            <consortium name="The Broad Institute Genomics Platform"/>
            <consortium name="The Broad Institute Genome Sequencing Center for Infectious Disease"/>
            <person name="Wu L."/>
            <person name="Ma J."/>
        </authorList>
    </citation>
    <scope>NUCLEOTIDE SEQUENCE [LARGE SCALE GENOMIC DNA]</scope>
    <source>
        <strain evidence="3">CGMCC 1.10188</strain>
    </source>
</reference>
<feature type="transmembrane region" description="Helical" evidence="1">
    <location>
        <begin position="34"/>
        <end position="60"/>
    </location>
</feature>
<dbReference type="EMBL" id="BMDZ01000004">
    <property type="protein sequence ID" value="GGB27885.1"/>
    <property type="molecule type" value="Genomic_DNA"/>
</dbReference>
<evidence type="ECO:0000256" key="1">
    <source>
        <dbReference type="SAM" id="Phobius"/>
    </source>
</evidence>
<comment type="caution">
    <text evidence="2">The sequence shown here is derived from an EMBL/GenBank/DDBJ whole genome shotgun (WGS) entry which is preliminary data.</text>
</comment>
<proteinExistence type="predicted"/>
<evidence type="ECO:0000313" key="2">
    <source>
        <dbReference type="EMBL" id="GGB27885.1"/>
    </source>
</evidence>
<keyword evidence="1" id="KW-0472">Membrane</keyword>
<keyword evidence="1" id="KW-1133">Transmembrane helix</keyword>
<protein>
    <recommendedName>
        <fullName evidence="4">Branched-chain amino acid ABC transporter permease</fullName>
    </recommendedName>
</protein>
<keyword evidence="3" id="KW-1185">Reference proteome</keyword>
<accession>A0ABQ1I8Q3</accession>
<gene>
    <name evidence="2" type="ORF">GCM10011505_06490</name>
</gene>
<keyword evidence="1" id="KW-0812">Transmembrane</keyword>
<name>A0ABQ1I8Q3_9PROT</name>
<feature type="transmembrane region" description="Helical" evidence="1">
    <location>
        <begin position="6"/>
        <end position="27"/>
    </location>
</feature>
<evidence type="ECO:0000313" key="3">
    <source>
        <dbReference type="Proteomes" id="UP000603352"/>
    </source>
</evidence>